<feature type="non-terminal residue" evidence="1">
    <location>
        <position position="1"/>
    </location>
</feature>
<feature type="non-terminal residue" evidence="1">
    <location>
        <position position="47"/>
    </location>
</feature>
<protein>
    <submittedName>
        <fullName evidence="1">14968_t:CDS:1</fullName>
    </submittedName>
</protein>
<comment type="caution">
    <text evidence="1">The sequence shown here is derived from an EMBL/GenBank/DDBJ whole genome shotgun (WGS) entry which is preliminary data.</text>
</comment>
<name>A0ACA9RE78_9GLOM</name>
<evidence type="ECO:0000313" key="1">
    <source>
        <dbReference type="EMBL" id="CAG8788908.1"/>
    </source>
</evidence>
<evidence type="ECO:0000313" key="2">
    <source>
        <dbReference type="Proteomes" id="UP000789366"/>
    </source>
</evidence>
<accession>A0ACA9RE78</accession>
<reference evidence="1" key="1">
    <citation type="submission" date="2021-06" db="EMBL/GenBank/DDBJ databases">
        <authorList>
            <person name="Kallberg Y."/>
            <person name="Tangrot J."/>
            <person name="Rosling A."/>
        </authorList>
    </citation>
    <scope>NUCLEOTIDE SEQUENCE</scope>
    <source>
        <strain evidence="1">28 12/20/2015</strain>
    </source>
</reference>
<sequence>MVLEIYNRQLYDLQIGNLQNAKTYFIQNILKKLNDTFVELITKNNVI</sequence>
<keyword evidence="2" id="KW-1185">Reference proteome</keyword>
<dbReference type="EMBL" id="CAJVPW010067154">
    <property type="protein sequence ID" value="CAG8788908.1"/>
    <property type="molecule type" value="Genomic_DNA"/>
</dbReference>
<organism evidence="1 2">
    <name type="scientific">Cetraspora pellucida</name>
    <dbReference type="NCBI Taxonomy" id="1433469"/>
    <lineage>
        <taxon>Eukaryota</taxon>
        <taxon>Fungi</taxon>
        <taxon>Fungi incertae sedis</taxon>
        <taxon>Mucoromycota</taxon>
        <taxon>Glomeromycotina</taxon>
        <taxon>Glomeromycetes</taxon>
        <taxon>Diversisporales</taxon>
        <taxon>Gigasporaceae</taxon>
        <taxon>Cetraspora</taxon>
    </lineage>
</organism>
<dbReference type="Proteomes" id="UP000789366">
    <property type="component" value="Unassembled WGS sequence"/>
</dbReference>
<gene>
    <name evidence="1" type="ORF">SPELUC_LOCUS17049</name>
</gene>
<proteinExistence type="predicted"/>